<dbReference type="Proteomes" id="UP000516134">
    <property type="component" value="Chromosome"/>
</dbReference>
<evidence type="ECO:0000256" key="1">
    <source>
        <dbReference type="SAM" id="MobiDB-lite"/>
    </source>
</evidence>
<dbReference type="RefSeq" id="WP_187715336.1">
    <property type="nucleotide sequence ID" value="NZ_CP060780.1"/>
</dbReference>
<gene>
    <name evidence="2" type="ORF">H9L15_04640</name>
</gene>
<dbReference type="EMBL" id="CP060780">
    <property type="protein sequence ID" value="QNP43912.1"/>
    <property type="molecule type" value="Genomic_DNA"/>
</dbReference>
<name>A0ABX6T219_9SPHN</name>
<feature type="compositionally biased region" description="Basic and acidic residues" evidence="1">
    <location>
        <begin position="37"/>
        <end position="52"/>
    </location>
</feature>
<sequence>MAKPKKTNAQADSEFAIAQAEYEKQLAAQRKQVEEYKRSQDEVARKKQEQKAAAEQAAADYQRQLEAHAQTVRNQQLEYQKQLAKPVGVPNAVYRGFWAPDCDAARKSATLGAGTSTTTRFKEVTSEAGSNGCIVQGWWWNLSGGGTATRQ</sequence>
<proteinExistence type="predicted"/>
<evidence type="ECO:0000313" key="2">
    <source>
        <dbReference type="EMBL" id="QNP43912.1"/>
    </source>
</evidence>
<evidence type="ECO:0000313" key="3">
    <source>
        <dbReference type="Proteomes" id="UP000516134"/>
    </source>
</evidence>
<organism evidence="2 3">
    <name type="scientific">Sphingomonas daechungensis</name>
    <dbReference type="NCBI Taxonomy" id="1176646"/>
    <lineage>
        <taxon>Bacteria</taxon>
        <taxon>Pseudomonadati</taxon>
        <taxon>Pseudomonadota</taxon>
        <taxon>Alphaproteobacteria</taxon>
        <taxon>Sphingomonadales</taxon>
        <taxon>Sphingomonadaceae</taxon>
        <taxon>Sphingomonas</taxon>
    </lineage>
</organism>
<accession>A0ABX6T219</accession>
<protein>
    <submittedName>
        <fullName evidence="2">Uncharacterized protein</fullName>
    </submittedName>
</protein>
<feature type="region of interest" description="Disordered" evidence="1">
    <location>
        <begin position="37"/>
        <end position="59"/>
    </location>
</feature>
<reference evidence="2 3" key="1">
    <citation type="submission" date="2020-08" db="EMBL/GenBank/DDBJ databases">
        <title>Genome sequence of Sphingomonas daechungensis KACC 18115T.</title>
        <authorList>
            <person name="Hyun D.-W."/>
            <person name="Bae J.-W."/>
        </authorList>
    </citation>
    <scope>NUCLEOTIDE SEQUENCE [LARGE SCALE GENOMIC DNA]</scope>
    <source>
        <strain evidence="2 3">KACC 18115</strain>
    </source>
</reference>
<keyword evidence="3" id="KW-1185">Reference proteome</keyword>